<dbReference type="InterPro" id="IPR010035">
    <property type="entry name" value="Thi_S"/>
</dbReference>
<dbReference type="InterPro" id="IPR001926">
    <property type="entry name" value="TrpB-like_PALP"/>
</dbReference>
<evidence type="ECO:0000313" key="15">
    <source>
        <dbReference type="EMBL" id="PIW67063.1"/>
    </source>
</evidence>
<accession>A0A2J0LNA5</accession>
<comment type="cofactor">
    <cofactor evidence="1 12">
        <name>pyridoxal 5'-phosphate</name>
        <dbReference type="ChEBI" id="CHEBI:597326"/>
    </cofactor>
</comment>
<dbReference type="Gene3D" id="3.40.50.1100">
    <property type="match status" value="2"/>
</dbReference>
<sequence length="378" mass="41081">MAVVIYLNGKKEEIEDNMKISKLLDMKQIRPEVVTVELNEKILEKNKYSDTPLKSDDRLEFVYYMGGGEGNMKLAHNVLELIGNTPMVRLNKIAGPDAAEILAKLEAFNPGGSVKDRICLSMIEDAEKNGLISKGSAIIEPTSGNTGIGLAMICAVRGYKCILTMPETMSLERIYILKSYGAEVVLTPGQEGMMGSIKKAEQLLKKTPNSFMPQQFTNKANAEIHRKTTAKEILKATDGNIDAFVAGVGTGGTITGVGEVLKRRNKNIKIVAVEPAASAVLSGKTPGPHKIQGIGAGFVPDILNREIIDEIIQVDDNEAFRTSRRMAKEEGLFVGISAGAAVYAAIKVAKDLGKGKRLVVILPDTGERYFSMERYFEA</sequence>
<evidence type="ECO:0000313" key="16">
    <source>
        <dbReference type="Proteomes" id="UP000231267"/>
    </source>
</evidence>
<dbReference type="NCBIfam" id="TIGR01136">
    <property type="entry name" value="cysKM"/>
    <property type="match status" value="1"/>
</dbReference>
<dbReference type="EMBL" id="PFGP01000001">
    <property type="protein sequence ID" value="PIW67063.1"/>
    <property type="molecule type" value="Genomic_DNA"/>
</dbReference>
<keyword evidence="7 12" id="KW-0663">Pyridoxal phosphate</keyword>
<dbReference type="SUPFAM" id="SSF54285">
    <property type="entry name" value="MoaD/ThiS"/>
    <property type="match status" value="1"/>
</dbReference>
<dbReference type="InterPro" id="IPR016155">
    <property type="entry name" value="Mopterin_synth/thiamin_S_b"/>
</dbReference>
<dbReference type="InterPro" id="IPR005856">
    <property type="entry name" value="Cys_synth"/>
</dbReference>
<comment type="catalytic activity">
    <reaction evidence="11">
        <text>O-acetyl-L-serine + hydrogen sulfide = L-cysteine + acetate</text>
        <dbReference type="Rhea" id="RHEA:14829"/>
        <dbReference type="ChEBI" id="CHEBI:29919"/>
        <dbReference type="ChEBI" id="CHEBI:30089"/>
        <dbReference type="ChEBI" id="CHEBI:35235"/>
        <dbReference type="ChEBI" id="CHEBI:58340"/>
        <dbReference type="EC" id="2.5.1.47"/>
    </reaction>
</comment>
<dbReference type="InterPro" id="IPR050214">
    <property type="entry name" value="Cys_Synth/Cystath_Beta-Synth"/>
</dbReference>
<feature type="binding site" evidence="12">
    <location>
        <begin position="249"/>
        <end position="253"/>
    </location>
    <ligand>
        <name>pyridoxal 5'-phosphate</name>
        <dbReference type="ChEBI" id="CHEBI:597326"/>
    </ligand>
</feature>
<keyword evidence="8" id="KW-0198">Cysteine biosynthesis</keyword>
<feature type="domain" description="Tryptophan synthase beta chain-like PALP" evidence="14">
    <location>
        <begin position="79"/>
        <end position="364"/>
    </location>
</feature>
<dbReference type="EC" id="2.5.1.47" evidence="3"/>
<evidence type="ECO:0000256" key="2">
    <source>
        <dbReference type="ARBA" id="ARBA00007103"/>
    </source>
</evidence>
<evidence type="ECO:0000256" key="11">
    <source>
        <dbReference type="ARBA" id="ARBA00047931"/>
    </source>
</evidence>
<comment type="caution">
    <text evidence="15">The sequence shown here is derived from an EMBL/GenBank/DDBJ whole genome shotgun (WGS) entry which is preliminary data.</text>
</comment>
<dbReference type="FunFam" id="3.40.50.1100:FF:000118">
    <property type="entry name" value="Related to CYS4-cystathionine beta-synthase"/>
    <property type="match status" value="1"/>
</dbReference>
<dbReference type="GO" id="GO:0006535">
    <property type="term" value="P:cysteine biosynthetic process from serine"/>
    <property type="evidence" value="ECO:0007669"/>
    <property type="project" value="InterPro"/>
</dbReference>
<feature type="binding site" evidence="12">
    <location>
        <position position="337"/>
    </location>
    <ligand>
        <name>pyridoxal 5'-phosphate</name>
        <dbReference type="ChEBI" id="CHEBI:597326"/>
    </ligand>
</feature>
<dbReference type="InterPro" id="IPR036052">
    <property type="entry name" value="TrpB-like_PALP_sf"/>
</dbReference>
<dbReference type="InterPro" id="IPR012675">
    <property type="entry name" value="Beta-grasp_dom_sf"/>
</dbReference>
<organism evidence="15 16">
    <name type="scientific">Candidatus Taenaricola geysiri</name>
    <dbReference type="NCBI Taxonomy" id="1974752"/>
    <lineage>
        <taxon>Bacteria</taxon>
        <taxon>Pseudomonadati</taxon>
        <taxon>Candidatus Omnitrophota</taxon>
        <taxon>Candidatus Taenaricola</taxon>
    </lineage>
</organism>
<dbReference type="SUPFAM" id="SSF53686">
    <property type="entry name" value="Tryptophan synthase beta subunit-like PLP-dependent enzymes"/>
    <property type="match status" value="1"/>
</dbReference>
<dbReference type="AlphaFoldDB" id="A0A2J0LNA5"/>
<evidence type="ECO:0000256" key="9">
    <source>
        <dbReference type="ARBA" id="ARBA00030296"/>
    </source>
</evidence>
<dbReference type="Pfam" id="PF00291">
    <property type="entry name" value="PALP"/>
    <property type="match status" value="1"/>
</dbReference>
<dbReference type="InterPro" id="IPR003749">
    <property type="entry name" value="ThiS/MoaD-like"/>
</dbReference>
<dbReference type="GO" id="GO:0004124">
    <property type="term" value="F:cysteine synthase activity"/>
    <property type="evidence" value="ECO:0007669"/>
    <property type="project" value="UniProtKB-EC"/>
</dbReference>
<reference evidence="15 16" key="1">
    <citation type="submission" date="2017-09" db="EMBL/GenBank/DDBJ databases">
        <title>Depth-based differentiation of microbial function through sediment-hosted aquifers and enrichment of novel symbionts in the deep terrestrial subsurface.</title>
        <authorList>
            <person name="Probst A.J."/>
            <person name="Ladd B."/>
            <person name="Jarett J.K."/>
            <person name="Geller-Mcgrath D.E."/>
            <person name="Sieber C.M."/>
            <person name="Emerson J.B."/>
            <person name="Anantharaman K."/>
            <person name="Thomas B.C."/>
            <person name="Malmstrom R."/>
            <person name="Stieglmeier M."/>
            <person name="Klingl A."/>
            <person name="Woyke T."/>
            <person name="Ryan C.M."/>
            <person name="Banfield J.F."/>
        </authorList>
    </citation>
    <scope>NUCLEOTIDE SEQUENCE [LARGE SCALE GENOMIC DNA]</scope>
    <source>
        <strain evidence="15">CG12_big_fil_rev_8_21_14_0_65_43_15</strain>
    </source>
</reference>
<evidence type="ECO:0000256" key="4">
    <source>
        <dbReference type="ARBA" id="ARBA00019371"/>
    </source>
</evidence>
<evidence type="ECO:0000256" key="3">
    <source>
        <dbReference type="ARBA" id="ARBA00012681"/>
    </source>
</evidence>
<dbReference type="Gene3D" id="3.10.20.30">
    <property type="match status" value="1"/>
</dbReference>
<dbReference type="InterPro" id="IPR005859">
    <property type="entry name" value="CysK"/>
</dbReference>
<evidence type="ECO:0000256" key="6">
    <source>
        <dbReference type="ARBA" id="ARBA00022679"/>
    </source>
</evidence>
<keyword evidence="5" id="KW-0028">Amino-acid biosynthesis</keyword>
<keyword evidence="6" id="KW-0808">Transferase</keyword>
<gene>
    <name evidence="15" type="ORF">COW11_00120</name>
</gene>
<dbReference type="CDD" id="cd01561">
    <property type="entry name" value="CBS_like"/>
    <property type="match status" value="1"/>
</dbReference>
<dbReference type="FunFam" id="3.40.50.1100:FF:000002">
    <property type="entry name" value="Cysteine synthase"/>
    <property type="match status" value="1"/>
</dbReference>
<protein>
    <recommendedName>
        <fullName evidence="4">Cysteine synthase</fullName>
        <ecNumber evidence="3">2.5.1.47</ecNumber>
    </recommendedName>
    <alternativeName>
        <fullName evidence="9">O-acetylserine (thiol)-lyase</fullName>
    </alternativeName>
    <alternativeName>
        <fullName evidence="10">O-acetylserine sulfhydrylase</fullName>
    </alternativeName>
</protein>
<evidence type="ECO:0000256" key="13">
    <source>
        <dbReference type="PIRSR" id="PIRSR605856-51"/>
    </source>
</evidence>
<dbReference type="CDD" id="cd00565">
    <property type="entry name" value="Ubl_ThiS"/>
    <property type="match status" value="1"/>
</dbReference>
<feature type="binding site" evidence="12">
    <location>
        <position position="145"/>
    </location>
    <ligand>
        <name>pyridoxal 5'-phosphate</name>
        <dbReference type="ChEBI" id="CHEBI:597326"/>
    </ligand>
</feature>
<dbReference type="PANTHER" id="PTHR10314">
    <property type="entry name" value="CYSTATHIONINE BETA-SYNTHASE"/>
    <property type="match status" value="1"/>
</dbReference>
<proteinExistence type="inferred from homology"/>
<name>A0A2J0LNA5_9BACT</name>
<dbReference type="Proteomes" id="UP000231267">
    <property type="component" value="Unassembled WGS sequence"/>
</dbReference>
<feature type="modified residue" description="N6-(pyridoxal phosphate)lysine" evidence="13">
    <location>
        <position position="115"/>
    </location>
</feature>
<evidence type="ECO:0000256" key="1">
    <source>
        <dbReference type="ARBA" id="ARBA00001933"/>
    </source>
</evidence>
<evidence type="ECO:0000259" key="14">
    <source>
        <dbReference type="Pfam" id="PF00291"/>
    </source>
</evidence>
<dbReference type="NCBIfam" id="TIGR01139">
    <property type="entry name" value="cysK"/>
    <property type="match status" value="1"/>
</dbReference>
<evidence type="ECO:0000256" key="8">
    <source>
        <dbReference type="ARBA" id="ARBA00023192"/>
    </source>
</evidence>
<dbReference type="Pfam" id="PF02597">
    <property type="entry name" value="ThiS"/>
    <property type="match status" value="1"/>
</dbReference>
<comment type="similarity">
    <text evidence="2">Belongs to the cysteine synthase/cystathionine beta-synthase family.</text>
</comment>
<evidence type="ECO:0000256" key="12">
    <source>
        <dbReference type="PIRSR" id="PIRSR605856-50"/>
    </source>
</evidence>
<evidence type="ECO:0000256" key="5">
    <source>
        <dbReference type="ARBA" id="ARBA00022605"/>
    </source>
</evidence>
<evidence type="ECO:0000256" key="10">
    <source>
        <dbReference type="ARBA" id="ARBA00033075"/>
    </source>
</evidence>
<dbReference type="NCBIfam" id="TIGR01683">
    <property type="entry name" value="thiS"/>
    <property type="match status" value="1"/>
</dbReference>
<evidence type="ECO:0000256" key="7">
    <source>
        <dbReference type="ARBA" id="ARBA00022898"/>
    </source>
</evidence>